<keyword evidence="4 5" id="KW-0949">S-adenosyl-L-methionine</keyword>
<comment type="pathway">
    <text evidence="5">Quinol/quinone metabolism; menaquinone biosynthesis; menaquinol from 1,4-dihydroxy-2-naphthoate: step 2/2.</text>
</comment>
<dbReference type="SUPFAM" id="SSF53335">
    <property type="entry name" value="S-adenosyl-L-methionine-dependent methyltransferases"/>
    <property type="match status" value="1"/>
</dbReference>
<dbReference type="PANTHER" id="PTHR43591:SF24">
    <property type="entry name" value="2-METHOXY-6-POLYPRENYL-1,4-BENZOQUINOL METHYLASE, MITOCHONDRIAL"/>
    <property type="match status" value="1"/>
</dbReference>
<dbReference type="GO" id="GO:0009234">
    <property type="term" value="P:menaquinone biosynthetic process"/>
    <property type="evidence" value="ECO:0007669"/>
    <property type="project" value="UniProtKB-UniRule"/>
</dbReference>
<evidence type="ECO:0000256" key="2">
    <source>
        <dbReference type="ARBA" id="ARBA00022603"/>
    </source>
</evidence>
<dbReference type="PROSITE" id="PS01184">
    <property type="entry name" value="UBIE_2"/>
    <property type="match status" value="1"/>
</dbReference>
<dbReference type="InterPro" id="IPR029063">
    <property type="entry name" value="SAM-dependent_MTases_sf"/>
</dbReference>
<dbReference type="UniPathway" id="UPA00079">
    <property type="reaction ID" value="UER00169"/>
</dbReference>
<proteinExistence type="inferred from homology"/>
<comment type="caution">
    <text evidence="5">Lacks conserved residue(s) required for the propagation of feature annotation.</text>
</comment>
<comment type="function">
    <text evidence="5">Methyltransferase required for the conversion of demethylmenaquinol (DMKH2) to menaquinol (MKH2).</text>
</comment>
<sequence>MASTATGSDKEKTVQKMFSSIARFYDLNNTLLSFGLHHRWKVRTIQIASLQTGERVADVGAGTADLSILAAHAVGEKGSVIAIDLNEPMLQIGRRKLSARRLRQTACSLGNAERLPLPDRSVDAVLTGFCMRNVSDLDQALREIHRVLKPGGRMVCLEFSTPPGPALRKLYDFYSFTLLPKIGTWVAKDHTGVYTYLPDSIRKFPDQEGLKKRMESAGFQQVAYENLTGGIVAIHTGRK</sequence>
<keyword evidence="1 5" id="KW-0474">Menaquinone biosynthesis</keyword>
<comment type="catalytic activity">
    <reaction evidence="5">
        <text>a 2-demethylmenaquinol + S-adenosyl-L-methionine = a menaquinol + S-adenosyl-L-homocysteine + H(+)</text>
        <dbReference type="Rhea" id="RHEA:42640"/>
        <dbReference type="Rhea" id="RHEA-COMP:9539"/>
        <dbReference type="Rhea" id="RHEA-COMP:9563"/>
        <dbReference type="ChEBI" id="CHEBI:15378"/>
        <dbReference type="ChEBI" id="CHEBI:18151"/>
        <dbReference type="ChEBI" id="CHEBI:55437"/>
        <dbReference type="ChEBI" id="CHEBI:57856"/>
        <dbReference type="ChEBI" id="CHEBI:59789"/>
        <dbReference type="EC" id="2.1.1.163"/>
    </reaction>
</comment>
<dbReference type="Pfam" id="PF01209">
    <property type="entry name" value="Ubie_methyltran"/>
    <property type="match status" value="1"/>
</dbReference>
<dbReference type="HAMAP" id="MF_01813">
    <property type="entry name" value="MenG_UbiE_methyltr"/>
    <property type="match status" value="1"/>
</dbReference>
<evidence type="ECO:0000256" key="1">
    <source>
        <dbReference type="ARBA" id="ARBA00022428"/>
    </source>
</evidence>
<dbReference type="InterPro" id="IPR004033">
    <property type="entry name" value="UbiE/COQ5_MeTrFase"/>
</dbReference>
<dbReference type="RefSeq" id="WP_168059970.1">
    <property type="nucleotide sequence ID" value="NZ_VTOW01000002.1"/>
</dbReference>
<organism evidence="6 7">
    <name type="scientific">Candidatus Manganitrophus noduliformans</name>
    <dbReference type="NCBI Taxonomy" id="2606439"/>
    <lineage>
        <taxon>Bacteria</taxon>
        <taxon>Pseudomonadati</taxon>
        <taxon>Nitrospirota</taxon>
        <taxon>Nitrospiria</taxon>
        <taxon>Candidatus Troglogloeales</taxon>
        <taxon>Candidatus Manganitrophaceae</taxon>
        <taxon>Candidatus Manganitrophus</taxon>
    </lineage>
</organism>
<dbReference type="NCBIfam" id="TIGR01934">
    <property type="entry name" value="MenG_MenH_UbiE"/>
    <property type="match status" value="1"/>
</dbReference>
<dbReference type="Proteomes" id="UP000534783">
    <property type="component" value="Unassembled WGS sequence"/>
</dbReference>
<protein>
    <recommendedName>
        <fullName evidence="5">Demethylmenaquinone methyltransferase</fullName>
        <ecNumber evidence="5">2.1.1.163</ecNumber>
    </recommendedName>
</protein>
<dbReference type="PROSITE" id="PS51608">
    <property type="entry name" value="SAM_MT_UBIE"/>
    <property type="match status" value="1"/>
</dbReference>
<dbReference type="NCBIfam" id="NF001244">
    <property type="entry name" value="PRK00216.1-5"/>
    <property type="match status" value="1"/>
</dbReference>
<keyword evidence="2 5" id="KW-0489">Methyltransferase</keyword>
<evidence type="ECO:0000313" key="7">
    <source>
        <dbReference type="Proteomes" id="UP000534783"/>
    </source>
</evidence>
<gene>
    <name evidence="6" type="primary">ubiE</name>
    <name evidence="5" type="synonym">menG</name>
    <name evidence="6" type="ORF">MNODULE_11600</name>
</gene>
<feature type="binding site" evidence="5">
    <location>
        <position position="84"/>
    </location>
    <ligand>
        <name>S-adenosyl-L-methionine</name>
        <dbReference type="ChEBI" id="CHEBI:59789"/>
    </ligand>
</feature>
<evidence type="ECO:0000256" key="4">
    <source>
        <dbReference type="ARBA" id="ARBA00022691"/>
    </source>
</evidence>
<keyword evidence="7" id="KW-1185">Reference proteome</keyword>
<comment type="similarity">
    <text evidence="5">Belongs to the class I-like SAM-binding methyltransferase superfamily. MenG/UbiE family.</text>
</comment>
<dbReference type="PANTHER" id="PTHR43591">
    <property type="entry name" value="METHYLTRANSFERASE"/>
    <property type="match status" value="1"/>
</dbReference>
<dbReference type="InterPro" id="IPR023576">
    <property type="entry name" value="UbiE/COQ5_MeTrFase_CS"/>
</dbReference>
<dbReference type="EMBL" id="VTOW01000002">
    <property type="protein sequence ID" value="NKE71384.1"/>
    <property type="molecule type" value="Genomic_DNA"/>
</dbReference>
<comment type="caution">
    <text evidence="6">The sequence shown here is derived from an EMBL/GenBank/DDBJ whole genome shotgun (WGS) entry which is preliminary data.</text>
</comment>
<dbReference type="Gene3D" id="3.40.50.150">
    <property type="entry name" value="Vaccinia Virus protein VP39"/>
    <property type="match status" value="1"/>
</dbReference>
<feature type="binding site" evidence="5">
    <location>
        <begin position="111"/>
        <end position="112"/>
    </location>
    <ligand>
        <name>S-adenosyl-L-methionine</name>
        <dbReference type="ChEBI" id="CHEBI:59789"/>
    </ligand>
</feature>
<dbReference type="AlphaFoldDB" id="A0A7X6DQE4"/>
<keyword evidence="3 5" id="KW-0808">Transferase</keyword>
<dbReference type="CDD" id="cd02440">
    <property type="entry name" value="AdoMet_MTases"/>
    <property type="match status" value="1"/>
</dbReference>
<feature type="binding site" evidence="5">
    <location>
        <position position="63"/>
    </location>
    <ligand>
        <name>S-adenosyl-L-methionine</name>
        <dbReference type="ChEBI" id="CHEBI:59789"/>
    </ligand>
</feature>
<accession>A0A7X6DQE4</accession>
<dbReference type="GO" id="GO:0032259">
    <property type="term" value="P:methylation"/>
    <property type="evidence" value="ECO:0007669"/>
    <property type="project" value="UniProtKB-KW"/>
</dbReference>
<dbReference type="GO" id="GO:0008425">
    <property type="term" value="F:2-methoxy-6-polyprenyl-1,4-benzoquinol methyltransferase activity"/>
    <property type="evidence" value="ECO:0007669"/>
    <property type="project" value="TreeGrafter"/>
</dbReference>
<evidence type="ECO:0000313" key="6">
    <source>
        <dbReference type="EMBL" id="NKE71384.1"/>
    </source>
</evidence>
<dbReference type="EC" id="2.1.1.163" evidence="5"/>
<name>A0A7X6DQE4_9BACT</name>
<dbReference type="GO" id="GO:0043770">
    <property type="term" value="F:demethylmenaquinone methyltransferase activity"/>
    <property type="evidence" value="ECO:0007669"/>
    <property type="project" value="UniProtKB-UniRule"/>
</dbReference>
<evidence type="ECO:0000256" key="5">
    <source>
        <dbReference type="HAMAP-Rule" id="MF_01813"/>
    </source>
</evidence>
<reference evidence="6 7" key="1">
    <citation type="journal article" date="2020" name="Nature">
        <title>Bacterial chemolithoautotrophy via manganese oxidation.</title>
        <authorList>
            <person name="Yu H."/>
            <person name="Leadbetter J.R."/>
        </authorList>
    </citation>
    <scope>NUCLEOTIDE SEQUENCE [LARGE SCALE GENOMIC DNA]</scope>
    <source>
        <strain evidence="6 7">Mn-1</strain>
    </source>
</reference>
<evidence type="ECO:0000256" key="3">
    <source>
        <dbReference type="ARBA" id="ARBA00022679"/>
    </source>
</evidence>